<dbReference type="RefSeq" id="WP_271633762.1">
    <property type="nucleotide sequence ID" value="NZ_CP094970.1"/>
</dbReference>
<proteinExistence type="predicted"/>
<protein>
    <submittedName>
        <fullName evidence="7">SulP family inorganic anion transporter</fullName>
    </submittedName>
</protein>
<dbReference type="GO" id="GO:0055085">
    <property type="term" value="P:transmembrane transport"/>
    <property type="evidence" value="ECO:0007669"/>
    <property type="project" value="InterPro"/>
</dbReference>
<dbReference type="Gene3D" id="3.30.750.24">
    <property type="entry name" value="STAS domain"/>
    <property type="match status" value="1"/>
</dbReference>
<accession>A0AA46TGY7</accession>
<keyword evidence="4 5" id="KW-0472">Membrane</keyword>
<dbReference type="EMBL" id="CP094970">
    <property type="protein sequence ID" value="UYM04998.1"/>
    <property type="molecule type" value="Genomic_DNA"/>
</dbReference>
<evidence type="ECO:0000313" key="7">
    <source>
        <dbReference type="EMBL" id="UYM04998.1"/>
    </source>
</evidence>
<feature type="transmembrane region" description="Helical" evidence="5">
    <location>
        <begin position="311"/>
        <end position="328"/>
    </location>
</feature>
<keyword evidence="3 5" id="KW-1133">Transmembrane helix</keyword>
<evidence type="ECO:0000256" key="5">
    <source>
        <dbReference type="SAM" id="Phobius"/>
    </source>
</evidence>
<dbReference type="Proteomes" id="UP001164390">
    <property type="component" value="Chromosome"/>
</dbReference>
<dbReference type="CDD" id="cd07042">
    <property type="entry name" value="STAS_SulP_like_sulfate_transporter"/>
    <property type="match status" value="1"/>
</dbReference>
<organism evidence="7 8">
    <name type="scientific">Solicola gregarius</name>
    <dbReference type="NCBI Taxonomy" id="2908642"/>
    <lineage>
        <taxon>Bacteria</taxon>
        <taxon>Bacillati</taxon>
        <taxon>Actinomycetota</taxon>
        <taxon>Actinomycetes</taxon>
        <taxon>Propionibacteriales</taxon>
        <taxon>Nocardioidaceae</taxon>
        <taxon>Solicola</taxon>
    </lineage>
</organism>
<comment type="subcellular location">
    <subcellularLocation>
        <location evidence="1">Membrane</location>
        <topology evidence="1">Multi-pass membrane protein</topology>
    </subcellularLocation>
</comment>
<keyword evidence="8" id="KW-1185">Reference proteome</keyword>
<dbReference type="InterPro" id="IPR002645">
    <property type="entry name" value="STAS_dom"/>
</dbReference>
<feature type="transmembrane region" description="Helical" evidence="5">
    <location>
        <begin position="188"/>
        <end position="215"/>
    </location>
</feature>
<dbReference type="GO" id="GO:0016020">
    <property type="term" value="C:membrane"/>
    <property type="evidence" value="ECO:0007669"/>
    <property type="project" value="UniProtKB-SubCell"/>
</dbReference>
<feature type="transmembrane region" description="Helical" evidence="5">
    <location>
        <begin position="371"/>
        <end position="399"/>
    </location>
</feature>
<dbReference type="AlphaFoldDB" id="A0AA46TGY7"/>
<dbReference type="SUPFAM" id="SSF52091">
    <property type="entry name" value="SpoIIaa-like"/>
    <property type="match status" value="1"/>
</dbReference>
<dbReference type="InterPro" id="IPR011547">
    <property type="entry name" value="SLC26A/SulP_dom"/>
</dbReference>
<keyword evidence="2 5" id="KW-0812">Transmembrane</keyword>
<feature type="transmembrane region" description="Helical" evidence="5">
    <location>
        <begin position="117"/>
        <end position="135"/>
    </location>
</feature>
<evidence type="ECO:0000256" key="4">
    <source>
        <dbReference type="ARBA" id="ARBA00023136"/>
    </source>
</evidence>
<evidence type="ECO:0000256" key="3">
    <source>
        <dbReference type="ARBA" id="ARBA00022989"/>
    </source>
</evidence>
<dbReference type="PANTHER" id="PTHR11814">
    <property type="entry name" value="SULFATE TRANSPORTER"/>
    <property type="match status" value="1"/>
</dbReference>
<sequence length="559" mass="57306">MRDIDRAKLKADTSAGVVLGVESVPDGLASGILAGVNPLAGLYAYLFGMVGAAAFTSSALMAVQSTGAMALIVADTDLAARDDPDRALFTLAVLTGVVMIVAGLVRGGALLRFVPTAVMTGFVTAVGINIVLGQLSNFTGYDAPGANRVLRAVNLVLHPWRVDGWTVVVGAVSIVLIVLLRRTRLRSLGLVVAIIIGSALAAVIDAAGGSIALVGDLADLPRALPAPRLPVPSEALALLLPALSLAFVGLVQGAAVSSGVPNPDGRPADASRDFIGQGAGNVVAGLFQGMPVGGSMSASGLAQSAGARSRMALFAAGVVMAVVIVALGGVVGHVAMPALAALLIVVGIATIKPSQVMSVVRTGPLQTTVLVVTLVMTLVIPLQYAVLAGVGLAIVLHVAEQSNRVALRQIEVAPDGRLHESEPPGMLEAASVVVLQPYGSLFFASAPVLRGQLPVVTGRSRPAVVVIRLRGVDQLGLSIIDVLRQYGRALQAHGCVLKLIVASDRVLHQLRTERVLGELGEDNVYRGTEWLGDAVRRAHADATDELASFGPDPGTEKGH</sequence>
<dbReference type="KEGG" id="sgrg:L0C25_21140"/>
<name>A0AA46TGY7_9ACTN</name>
<reference evidence="7" key="1">
    <citation type="submission" date="2022-01" db="EMBL/GenBank/DDBJ databases">
        <title>Nocardioidaceae gen. sp. A5X3R13.</title>
        <authorList>
            <person name="Lopez Marin M.A."/>
            <person name="Uhlik O."/>
        </authorList>
    </citation>
    <scope>NUCLEOTIDE SEQUENCE</scope>
    <source>
        <strain evidence="7">A5X3R13</strain>
    </source>
</reference>
<evidence type="ECO:0000256" key="1">
    <source>
        <dbReference type="ARBA" id="ARBA00004141"/>
    </source>
</evidence>
<evidence type="ECO:0000313" key="8">
    <source>
        <dbReference type="Proteomes" id="UP001164390"/>
    </source>
</evidence>
<dbReference type="Pfam" id="PF01740">
    <property type="entry name" value="STAS"/>
    <property type="match status" value="1"/>
</dbReference>
<evidence type="ECO:0000259" key="6">
    <source>
        <dbReference type="PROSITE" id="PS50801"/>
    </source>
</evidence>
<dbReference type="Pfam" id="PF00916">
    <property type="entry name" value="Sulfate_transp"/>
    <property type="match status" value="1"/>
</dbReference>
<feature type="transmembrane region" description="Helical" evidence="5">
    <location>
        <begin position="164"/>
        <end position="181"/>
    </location>
</feature>
<feature type="transmembrane region" description="Helical" evidence="5">
    <location>
        <begin position="334"/>
        <end position="351"/>
    </location>
</feature>
<feature type="transmembrane region" description="Helical" evidence="5">
    <location>
        <begin position="235"/>
        <end position="256"/>
    </location>
</feature>
<dbReference type="InterPro" id="IPR001902">
    <property type="entry name" value="SLC26A/SulP_fam"/>
</dbReference>
<feature type="transmembrane region" description="Helical" evidence="5">
    <location>
        <begin position="87"/>
        <end position="105"/>
    </location>
</feature>
<feature type="domain" description="STAS" evidence="6">
    <location>
        <begin position="422"/>
        <end position="538"/>
    </location>
</feature>
<dbReference type="InterPro" id="IPR036513">
    <property type="entry name" value="STAS_dom_sf"/>
</dbReference>
<dbReference type="PROSITE" id="PS50801">
    <property type="entry name" value="STAS"/>
    <property type="match status" value="1"/>
</dbReference>
<evidence type="ECO:0000256" key="2">
    <source>
        <dbReference type="ARBA" id="ARBA00022692"/>
    </source>
</evidence>
<gene>
    <name evidence="7" type="ORF">L0C25_21140</name>
</gene>
<feature type="transmembrane region" description="Helical" evidence="5">
    <location>
        <begin position="42"/>
        <end position="63"/>
    </location>
</feature>